<dbReference type="AlphaFoldDB" id="A0A495M7A9"/>
<feature type="domain" description="T9SS-like galactose binding" evidence="4">
    <location>
        <begin position="819"/>
        <end position="944"/>
    </location>
</feature>
<reference evidence="5 6" key="1">
    <citation type="submission" date="2018-10" db="EMBL/GenBank/DDBJ databases">
        <title>Genomic Encyclopedia of Archaeal and Bacterial Type Strains, Phase II (KMG-II): from individual species to whole genera.</title>
        <authorList>
            <person name="Goeker M."/>
        </authorList>
    </citation>
    <scope>NUCLEOTIDE SEQUENCE [LARGE SCALE GENOMIC DNA]</scope>
    <source>
        <strain evidence="5 6">DSM 29537</strain>
    </source>
</reference>
<feature type="domain" description="T9SS-like galactose binding" evidence="4">
    <location>
        <begin position="23"/>
        <end position="145"/>
    </location>
</feature>
<dbReference type="InterPro" id="IPR056600">
    <property type="entry name" value="GBD_T9SS_assoc"/>
</dbReference>
<dbReference type="NCBIfam" id="TIGR04183">
    <property type="entry name" value="Por_Secre_tail"/>
    <property type="match status" value="1"/>
</dbReference>
<feature type="chain" id="PRO_5019809666" evidence="2">
    <location>
        <begin position="20"/>
        <end position="1180"/>
    </location>
</feature>
<proteinExistence type="predicted"/>
<feature type="domain" description="T9SS-like galactose binding" evidence="4">
    <location>
        <begin position="686"/>
        <end position="808"/>
    </location>
</feature>
<evidence type="ECO:0000313" key="6">
    <source>
        <dbReference type="Proteomes" id="UP000277579"/>
    </source>
</evidence>
<dbReference type="OrthoDB" id="869215at2"/>
<feature type="domain" description="T9SS-like galactose binding" evidence="4">
    <location>
        <begin position="154"/>
        <end position="276"/>
    </location>
</feature>
<sequence>MKKQLFLFALFAFYWQTYAQAPSNDNCANAVSLSVNPGLNCTGGTSGTLSGATDSGFEADTGDADDDVWYSFVATATAHKISLSNVEGDETDLAHEVMGGTCGSLTILSSADLDSSIVSGLTVGTTYYVRVYSYYDDPASTTFDICVSTLPALTNDNCATAIALTANPNLTCSSMGSGILVGATDSGIETETGTADDDVWYSFVATAASHRISLKDVEGDTTDLVHEVLGGTCGTLAVLSSSDNDTSLISGLTVGTTYYIRVFSYGSDPAVTTFNICITTLPTLTNDECTDAIALTVNTDASCSSRTGGILAGATDSGITTATGSADDDVWYSFVATATSHRIKILDAEGDLTDLVHEVMDGACGSLVTLTSNDNDSSLATGLTVGTTYYIRVFSYSDTVPESTTFNICVGVPPAAPANDDCTGAISIAVNTNNSCTLRTSGTVVSATDSGEVVSGVGTADDDVWFTFTATATSHRIKLLNVEGDETDLVHEVLEGSCGGQLLSLQASDSDSSLITGLTIGTTYYLRVFTYGDSGAESTTFDVCIGIPPTAPANDECAGAVALTVNSDLLCTSKTAGTLVSATNSGIGADTGTADDDVWFSFVATSTTHKISLLNSNGDQTDLVHEVMDGNCTALTILNSSDDDISTASGLTIGTTYYVRVFSYGTNAPESTTFDICIGTLPPAPANDECTGAVVLTVNPDLSCTATTAGTLASATDSGVETENGEADDDVWYSFVATATSHKISILNVEGDITYLVHELMDGTCTSLISLDNSTSESSFATGLTVGATYYVRVYSYYDDIPESTTFDICIGSQPPAPANDDCTAAVALTVNTDGSCTAKTAGTIAGATDSGEGDNGSGTPDDDVWYTFVATATSHKISLLDVDGDPSDLVHEVLQGMCGGQLESLNVSDPDSSIISGLVVGTTYYVRVFSYGEDIIGSTTFDICVGILPPPPANDDCANAITLTAATTYAGGAVNSTIIGATDSAATTSIPDPDCASYSGGDVWYKVVIPADGKLTIQTGNPTGSSDTSFDSGLAVYSGTCDALELVECDDDSGSSGNYSRINLTGRTPGEIVYIRVWEYSNDEEELFSIGAWSPTLSTPAFDSTNFRAYPNPVSGVLNLSYDQDISDVQVFNLLGQNVASKVINSTEGKIDMSALPTGSYLVKVTSQGQTKTIKVVKQ</sequence>
<comment type="caution">
    <text evidence="5">The sequence shown here is derived from an EMBL/GenBank/DDBJ whole genome shotgun (WGS) entry which is preliminary data.</text>
</comment>
<protein>
    <submittedName>
        <fullName evidence="5">Putative secreted protein (Por secretion system target)</fullName>
    </submittedName>
</protein>
<evidence type="ECO:0000259" key="3">
    <source>
        <dbReference type="Pfam" id="PF18962"/>
    </source>
</evidence>
<dbReference type="Pfam" id="PF23759">
    <property type="entry name" value="GBD_T9SS_assoc"/>
    <property type="match status" value="8"/>
</dbReference>
<name>A0A495M7A9_9FLAO</name>
<dbReference type="Proteomes" id="UP000277579">
    <property type="component" value="Unassembled WGS sequence"/>
</dbReference>
<dbReference type="EMBL" id="RBLC01000003">
    <property type="protein sequence ID" value="RKS21871.1"/>
    <property type="molecule type" value="Genomic_DNA"/>
</dbReference>
<feature type="domain" description="Secretion system C-terminal sorting" evidence="3">
    <location>
        <begin position="1111"/>
        <end position="1177"/>
    </location>
</feature>
<evidence type="ECO:0000259" key="4">
    <source>
        <dbReference type="Pfam" id="PF23759"/>
    </source>
</evidence>
<organism evidence="5 6">
    <name type="scientific">Flavobacterium endophyticum</name>
    <dbReference type="NCBI Taxonomy" id="1540163"/>
    <lineage>
        <taxon>Bacteria</taxon>
        <taxon>Pseudomonadati</taxon>
        <taxon>Bacteroidota</taxon>
        <taxon>Flavobacteriia</taxon>
        <taxon>Flavobacteriales</taxon>
        <taxon>Flavobacteriaceae</taxon>
        <taxon>Flavobacterium</taxon>
    </lineage>
</organism>
<feature type="signal peptide" evidence="2">
    <location>
        <begin position="1"/>
        <end position="19"/>
    </location>
</feature>
<keyword evidence="1 2" id="KW-0732">Signal</keyword>
<dbReference type="Gene3D" id="2.60.120.380">
    <property type="match status" value="7"/>
</dbReference>
<dbReference type="Pfam" id="PF18962">
    <property type="entry name" value="Por_Secre_tail"/>
    <property type="match status" value="1"/>
</dbReference>
<evidence type="ECO:0000256" key="1">
    <source>
        <dbReference type="ARBA" id="ARBA00022729"/>
    </source>
</evidence>
<evidence type="ECO:0000256" key="2">
    <source>
        <dbReference type="SAM" id="SignalP"/>
    </source>
</evidence>
<accession>A0A495M7A9</accession>
<dbReference type="RefSeq" id="WP_121376808.1">
    <property type="nucleotide sequence ID" value="NZ_RBLC01000003.1"/>
</dbReference>
<feature type="domain" description="T9SS-like galactose binding" evidence="4">
    <location>
        <begin position="954"/>
        <end position="1055"/>
    </location>
</feature>
<gene>
    <name evidence="5" type="ORF">CLV94_2506</name>
</gene>
<feature type="domain" description="T9SS-like galactose binding" evidence="4">
    <location>
        <begin position="418"/>
        <end position="541"/>
    </location>
</feature>
<evidence type="ECO:0000313" key="5">
    <source>
        <dbReference type="EMBL" id="RKS21871.1"/>
    </source>
</evidence>
<feature type="domain" description="T9SS-like galactose binding" evidence="4">
    <location>
        <begin position="553"/>
        <end position="676"/>
    </location>
</feature>
<dbReference type="InterPro" id="IPR026444">
    <property type="entry name" value="Secre_tail"/>
</dbReference>
<feature type="domain" description="T9SS-like galactose binding" evidence="4">
    <location>
        <begin position="285"/>
        <end position="408"/>
    </location>
</feature>
<keyword evidence="6" id="KW-1185">Reference proteome</keyword>